<keyword evidence="2" id="KW-0472">Membrane</keyword>
<dbReference type="AlphaFoldDB" id="A0A1A6B8B3"/>
<keyword evidence="2" id="KW-0812">Transmembrane</keyword>
<evidence type="ECO:0000313" key="3">
    <source>
        <dbReference type="EMBL" id="OBR98574.1"/>
    </source>
</evidence>
<feature type="region of interest" description="Disordered" evidence="1">
    <location>
        <begin position="1"/>
        <end position="122"/>
    </location>
</feature>
<proteinExistence type="predicted"/>
<dbReference type="OrthoDB" id="4737953at2"/>
<comment type="caution">
    <text evidence="3">The sequence shown here is derived from an EMBL/GenBank/DDBJ whole genome shotgun (WGS) entry which is preliminary data.</text>
</comment>
<feature type="compositionally biased region" description="Pro residues" evidence="1">
    <location>
        <begin position="39"/>
        <end position="49"/>
    </location>
</feature>
<organism evidence="3 4">
    <name type="scientific">Mycobacterium gordonae</name>
    <dbReference type="NCBI Taxonomy" id="1778"/>
    <lineage>
        <taxon>Bacteria</taxon>
        <taxon>Bacillati</taxon>
        <taxon>Actinomycetota</taxon>
        <taxon>Actinomycetes</taxon>
        <taxon>Mycobacteriales</taxon>
        <taxon>Mycobacteriaceae</taxon>
        <taxon>Mycobacterium</taxon>
    </lineage>
</organism>
<name>A0A1A6B8B3_MYCGO</name>
<dbReference type="Proteomes" id="UP000093757">
    <property type="component" value="Unassembled WGS sequence"/>
</dbReference>
<feature type="compositionally biased region" description="Low complexity" evidence="1">
    <location>
        <begin position="10"/>
        <end position="38"/>
    </location>
</feature>
<evidence type="ECO:0000256" key="1">
    <source>
        <dbReference type="SAM" id="MobiDB-lite"/>
    </source>
</evidence>
<dbReference type="EMBL" id="MAEM01000516">
    <property type="protein sequence ID" value="OBR98574.1"/>
    <property type="molecule type" value="Genomic_DNA"/>
</dbReference>
<evidence type="ECO:0000313" key="4">
    <source>
        <dbReference type="Proteomes" id="UP000093757"/>
    </source>
</evidence>
<feature type="compositionally biased region" description="Low complexity" evidence="1">
    <location>
        <begin position="92"/>
        <end position="103"/>
    </location>
</feature>
<sequence length="360" mass="36431">MTVPPGGPYGQDPYGQDPYGANPYGQQPYWGGQPQGQPQGPPPGQPQGPPAGSYPYPPPGGQYPPGTDPYGAPGGQYPPGTDPYGAPGGQYPPGTDPYGYPPQQYGPPGQPGWQPGGYPPGPPPSNSKLPWLIVAGIAVLGAIVLVVILVVSLQGNGNESPTAGPSGTTSAGTSAPDTSMQTATDCTPNVSGGNKPTGDTVSAGKLSFPASVAPGWQPYVDDQNPNLIDAVGLGAEVPNASQWMMQVEVAVTNFVTSMDVNAQASKLMDCVANGPGYIQNNPTLGPKKTSSTTVDGVKAARVDADVTIADTTRGVKGDTVTIIAVDTKPVTIFLGATAIGDKGSAAIVDKVIASLKVSKK</sequence>
<gene>
    <name evidence="3" type="ORF">A9W98_34770</name>
</gene>
<feature type="compositionally biased region" description="Low complexity" evidence="1">
    <location>
        <begin position="160"/>
        <end position="179"/>
    </location>
</feature>
<feature type="compositionally biased region" description="Polar residues" evidence="1">
    <location>
        <begin position="180"/>
        <end position="200"/>
    </location>
</feature>
<dbReference type="RefSeq" id="WP_065136990.1">
    <property type="nucleotide sequence ID" value="NZ_MAEM01000516.1"/>
</dbReference>
<keyword evidence="2" id="KW-1133">Transmembrane helix</keyword>
<protein>
    <recommendedName>
        <fullName evidence="5">Membrane glycine and proline rich protein</fullName>
    </recommendedName>
</protein>
<feature type="region of interest" description="Disordered" evidence="1">
    <location>
        <begin position="156"/>
        <end position="200"/>
    </location>
</feature>
<accession>A0A1A6B8B3</accession>
<feature type="transmembrane region" description="Helical" evidence="2">
    <location>
        <begin position="129"/>
        <end position="151"/>
    </location>
</feature>
<evidence type="ECO:0008006" key="5">
    <source>
        <dbReference type="Google" id="ProtNLM"/>
    </source>
</evidence>
<reference evidence="3 4" key="1">
    <citation type="submission" date="2016-06" db="EMBL/GenBank/DDBJ databases">
        <authorList>
            <person name="Kjaerup R.B."/>
            <person name="Dalgaard T.S."/>
            <person name="Juul-Madsen H.R."/>
        </authorList>
    </citation>
    <scope>NUCLEOTIDE SEQUENCE [LARGE SCALE GENOMIC DNA]</scope>
    <source>
        <strain evidence="3 4">1245752.6</strain>
    </source>
</reference>
<evidence type="ECO:0000256" key="2">
    <source>
        <dbReference type="SAM" id="Phobius"/>
    </source>
</evidence>